<accession>A0A239L3C4</accession>
<keyword evidence="1" id="KW-1133">Transmembrane helix</keyword>
<dbReference type="EMBL" id="FZOT01000019">
    <property type="protein sequence ID" value="SNT24951.1"/>
    <property type="molecule type" value="Genomic_DNA"/>
</dbReference>
<keyword evidence="3" id="KW-1185">Reference proteome</keyword>
<protein>
    <submittedName>
        <fullName evidence="2">Uncharacterized protein</fullName>
    </submittedName>
</protein>
<feature type="transmembrane region" description="Helical" evidence="1">
    <location>
        <begin position="32"/>
        <end position="52"/>
    </location>
</feature>
<dbReference type="Proteomes" id="UP000198284">
    <property type="component" value="Unassembled WGS sequence"/>
</dbReference>
<keyword evidence="1" id="KW-0472">Membrane</keyword>
<evidence type="ECO:0000313" key="2">
    <source>
        <dbReference type="EMBL" id="SNT24951.1"/>
    </source>
</evidence>
<gene>
    <name evidence="2" type="ORF">SAMN06265795_11928</name>
</gene>
<keyword evidence="1" id="KW-0812">Transmembrane</keyword>
<organism evidence="2 3">
    <name type="scientific">Noviherbaspirillum humi</name>
    <dbReference type="NCBI Taxonomy" id="1688639"/>
    <lineage>
        <taxon>Bacteria</taxon>
        <taxon>Pseudomonadati</taxon>
        <taxon>Pseudomonadota</taxon>
        <taxon>Betaproteobacteria</taxon>
        <taxon>Burkholderiales</taxon>
        <taxon>Oxalobacteraceae</taxon>
        <taxon>Noviherbaspirillum</taxon>
    </lineage>
</organism>
<dbReference type="AlphaFoldDB" id="A0A239L3C4"/>
<sequence length="55" mass="5861">MHSSAGWRPTIAAGYGDIDAGFVDEVQLSYRLAAYLPAVALACLMYRLAVLLTGT</sequence>
<reference evidence="2 3" key="1">
    <citation type="submission" date="2017-06" db="EMBL/GenBank/DDBJ databases">
        <authorList>
            <person name="Kim H.J."/>
            <person name="Triplett B.A."/>
        </authorList>
    </citation>
    <scope>NUCLEOTIDE SEQUENCE [LARGE SCALE GENOMIC DNA]</scope>
    <source>
        <strain evidence="2 3">U15</strain>
    </source>
</reference>
<proteinExistence type="predicted"/>
<evidence type="ECO:0000256" key="1">
    <source>
        <dbReference type="SAM" id="Phobius"/>
    </source>
</evidence>
<name>A0A239L3C4_9BURK</name>
<evidence type="ECO:0000313" key="3">
    <source>
        <dbReference type="Proteomes" id="UP000198284"/>
    </source>
</evidence>